<sequence length="79" mass="8903">MHFWFRTVNADVTLSLFGRKKLSQASLKSFTAAHGHFLFTPAWKSAEQKHRRLQEKGPRRPSSPTGSQGRLAKLAAIVK</sequence>
<dbReference type="Proteomes" id="UP001219934">
    <property type="component" value="Unassembled WGS sequence"/>
</dbReference>
<name>A0AAD6F4H7_9TELE</name>
<evidence type="ECO:0000256" key="1">
    <source>
        <dbReference type="SAM" id="MobiDB-lite"/>
    </source>
</evidence>
<proteinExistence type="predicted"/>
<dbReference type="EMBL" id="JAPTMU010000153">
    <property type="protein sequence ID" value="KAJ4920966.1"/>
    <property type="molecule type" value="Genomic_DNA"/>
</dbReference>
<evidence type="ECO:0000313" key="3">
    <source>
        <dbReference type="Proteomes" id="UP001219934"/>
    </source>
</evidence>
<keyword evidence="3" id="KW-1185">Reference proteome</keyword>
<accession>A0AAD6F4H7</accession>
<evidence type="ECO:0000313" key="2">
    <source>
        <dbReference type="EMBL" id="KAJ4920966.1"/>
    </source>
</evidence>
<gene>
    <name evidence="2" type="ORF">JOQ06_022405</name>
</gene>
<comment type="caution">
    <text evidence="2">The sequence shown here is derived from an EMBL/GenBank/DDBJ whole genome shotgun (WGS) entry which is preliminary data.</text>
</comment>
<dbReference type="AlphaFoldDB" id="A0AAD6F4H7"/>
<reference evidence="2" key="1">
    <citation type="submission" date="2022-11" db="EMBL/GenBank/DDBJ databases">
        <title>Chromosome-level genome of Pogonophryne albipinna.</title>
        <authorList>
            <person name="Jo E."/>
        </authorList>
    </citation>
    <scope>NUCLEOTIDE SEQUENCE</scope>
    <source>
        <strain evidence="2">SGF0006</strain>
        <tissue evidence="2">Muscle</tissue>
    </source>
</reference>
<organism evidence="2 3">
    <name type="scientific">Pogonophryne albipinna</name>
    <dbReference type="NCBI Taxonomy" id="1090488"/>
    <lineage>
        <taxon>Eukaryota</taxon>
        <taxon>Metazoa</taxon>
        <taxon>Chordata</taxon>
        <taxon>Craniata</taxon>
        <taxon>Vertebrata</taxon>
        <taxon>Euteleostomi</taxon>
        <taxon>Actinopterygii</taxon>
        <taxon>Neopterygii</taxon>
        <taxon>Teleostei</taxon>
        <taxon>Neoteleostei</taxon>
        <taxon>Acanthomorphata</taxon>
        <taxon>Eupercaria</taxon>
        <taxon>Perciformes</taxon>
        <taxon>Notothenioidei</taxon>
        <taxon>Pogonophryne</taxon>
    </lineage>
</organism>
<protein>
    <submittedName>
        <fullName evidence="2">Uncharacterized protein</fullName>
    </submittedName>
</protein>
<feature type="region of interest" description="Disordered" evidence="1">
    <location>
        <begin position="48"/>
        <end position="70"/>
    </location>
</feature>